<comment type="caution">
    <text evidence="2">The sequence shown here is derived from an EMBL/GenBank/DDBJ whole genome shotgun (WGS) entry which is preliminary data.</text>
</comment>
<sequence>MSPDTVSSLFPDRPIRPLPKRRLREKLSPDVADTIKYPPSTHETAPLFYYPPYTLKDEASPPRAGSTGPALPNRRTEVGRNYTPRRTGAGLLDGDDEEAVLRSTLVTRSPPEILTRNTQQASKQDQARPNPQPPLSATSSLDGYDLFENTNNKKKRKIPSAGDATLNGTHGLHHEIGSLAISAGTGHSPTSELHNDRTYSHSGTYPSAGTFTTSQGISGPGRGRLGRSRNGRSPLRALSDGNNSWVGRVSKVVPSQWASSEASNMTLEQEGSGIISNAIANAERLRPQGQENVSLLQQHTIATKTAPASTQFTFTCDSQVPGTIQWPGHTSKHSMSTLGGPGSLPPGSVAHHDGSSVAASRGSGSSRQDSKRRLDRSLDRAARRRRQLATEARRVNPEKASDGWICEFCEYESIFGEPPRALIRKYEMKDRKRRQEEADRKRLLEKAKAKSRKGKKSGKSTSKDHGVTQSPVQDPGVTSDMNHNHAVQSEEEDEDEYPNSPGDRTGPDIPVEGSIS</sequence>
<evidence type="ECO:0000313" key="2">
    <source>
        <dbReference type="EMBL" id="KAH7235841.1"/>
    </source>
</evidence>
<dbReference type="Proteomes" id="UP000813427">
    <property type="component" value="Unassembled WGS sequence"/>
</dbReference>
<feature type="compositionally biased region" description="Basic residues" evidence="1">
    <location>
        <begin position="449"/>
        <end position="458"/>
    </location>
</feature>
<proteinExistence type="predicted"/>
<keyword evidence="3" id="KW-1185">Reference proteome</keyword>
<feature type="compositionally biased region" description="Basic and acidic residues" evidence="1">
    <location>
        <begin position="368"/>
        <end position="381"/>
    </location>
</feature>
<name>A0A8K0W7F3_9HYPO</name>
<evidence type="ECO:0000256" key="1">
    <source>
        <dbReference type="SAM" id="MobiDB-lite"/>
    </source>
</evidence>
<dbReference type="AlphaFoldDB" id="A0A8K0W7F3"/>
<dbReference type="EMBL" id="JAGPXF010000007">
    <property type="protein sequence ID" value="KAH7235841.1"/>
    <property type="molecule type" value="Genomic_DNA"/>
</dbReference>
<feature type="compositionally biased region" description="Basic and acidic residues" evidence="1">
    <location>
        <begin position="429"/>
        <end position="448"/>
    </location>
</feature>
<protein>
    <submittedName>
        <fullName evidence="2">Uncharacterized protein</fullName>
    </submittedName>
</protein>
<evidence type="ECO:0000313" key="3">
    <source>
        <dbReference type="Proteomes" id="UP000813427"/>
    </source>
</evidence>
<feature type="compositionally biased region" description="Polar residues" evidence="1">
    <location>
        <begin position="115"/>
        <end position="141"/>
    </location>
</feature>
<feature type="compositionally biased region" description="Low complexity" evidence="1">
    <location>
        <begin position="355"/>
        <end position="367"/>
    </location>
</feature>
<feature type="region of interest" description="Disordered" evidence="1">
    <location>
        <begin position="429"/>
        <end position="516"/>
    </location>
</feature>
<organism evidence="2 3">
    <name type="scientific">Fusarium tricinctum</name>
    <dbReference type="NCBI Taxonomy" id="61284"/>
    <lineage>
        <taxon>Eukaryota</taxon>
        <taxon>Fungi</taxon>
        <taxon>Dikarya</taxon>
        <taxon>Ascomycota</taxon>
        <taxon>Pezizomycotina</taxon>
        <taxon>Sordariomycetes</taxon>
        <taxon>Hypocreomycetidae</taxon>
        <taxon>Hypocreales</taxon>
        <taxon>Nectriaceae</taxon>
        <taxon>Fusarium</taxon>
        <taxon>Fusarium tricinctum species complex</taxon>
    </lineage>
</organism>
<dbReference type="OrthoDB" id="4174342at2759"/>
<feature type="region of interest" description="Disordered" evidence="1">
    <location>
        <begin position="27"/>
        <end position="46"/>
    </location>
</feature>
<feature type="region of interest" description="Disordered" evidence="1">
    <location>
        <begin position="325"/>
        <end position="397"/>
    </location>
</feature>
<reference evidence="2" key="1">
    <citation type="journal article" date="2021" name="Nat. Commun.">
        <title>Genetic determinants of endophytism in the Arabidopsis root mycobiome.</title>
        <authorList>
            <person name="Mesny F."/>
            <person name="Miyauchi S."/>
            <person name="Thiergart T."/>
            <person name="Pickel B."/>
            <person name="Atanasova L."/>
            <person name="Karlsson M."/>
            <person name="Huettel B."/>
            <person name="Barry K.W."/>
            <person name="Haridas S."/>
            <person name="Chen C."/>
            <person name="Bauer D."/>
            <person name="Andreopoulos W."/>
            <person name="Pangilinan J."/>
            <person name="LaButti K."/>
            <person name="Riley R."/>
            <person name="Lipzen A."/>
            <person name="Clum A."/>
            <person name="Drula E."/>
            <person name="Henrissat B."/>
            <person name="Kohler A."/>
            <person name="Grigoriev I.V."/>
            <person name="Martin F.M."/>
            <person name="Hacquard S."/>
        </authorList>
    </citation>
    <scope>NUCLEOTIDE SEQUENCE</scope>
    <source>
        <strain evidence="2">MPI-SDFR-AT-0068</strain>
    </source>
</reference>
<gene>
    <name evidence="2" type="ORF">BKA59DRAFT_287486</name>
</gene>
<feature type="compositionally biased region" description="Polar residues" evidence="1">
    <location>
        <begin position="200"/>
        <end position="215"/>
    </location>
</feature>
<accession>A0A8K0W7F3</accession>
<feature type="region of interest" description="Disordered" evidence="1">
    <location>
        <begin position="1"/>
        <end position="20"/>
    </location>
</feature>
<feature type="region of interest" description="Disordered" evidence="1">
    <location>
        <begin position="54"/>
        <end position="243"/>
    </location>
</feature>